<keyword evidence="3" id="KW-1185">Reference proteome</keyword>
<keyword evidence="1" id="KW-0812">Transmembrane</keyword>
<evidence type="ECO:0000313" key="3">
    <source>
        <dbReference type="Proteomes" id="UP000410492"/>
    </source>
</evidence>
<organism evidence="2 3">
    <name type="scientific">Callosobruchus maculatus</name>
    <name type="common">Southern cowpea weevil</name>
    <name type="synonym">Pulse bruchid</name>
    <dbReference type="NCBI Taxonomy" id="64391"/>
    <lineage>
        <taxon>Eukaryota</taxon>
        <taxon>Metazoa</taxon>
        <taxon>Ecdysozoa</taxon>
        <taxon>Arthropoda</taxon>
        <taxon>Hexapoda</taxon>
        <taxon>Insecta</taxon>
        <taxon>Pterygota</taxon>
        <taxon>Neoptera</taxon>
        <taxon>Endopterygota</taxon>
        <taxon>Coleoptera</taxon>
        <taxon>Polyphaga</taxon>
        <taxon>Cucujiformia</taxon>
        <taxon>Chrysomeloidea</taxon>
        <taxon>Chrysomelidae</taxon>
        <taxon>Bruchinae</taxon>
        <taxon>Bruchini</taxon>
        <taxon>Callosobruchus</taxon>
    </lineage>
</organism>
<keyword evidence="1" id="KW-0472">Membrane</keyword>
<feature type="transmembrane region" description="Helical" evidence="1">
    <location>
        <begin position="14"/>
        <end position="34"/>
    </location>
</feature>
<proteinExistence type="predicted"/>
<dbReference type="EMBL" id="CAACVG010005213">
    <property type="protein sequence ID" value="VEN39011.1"/>
    <property type="molecule type" value="Genomic_DNA"/>
</dbReference>
<gene>
    <name evidence="2" type="ORF">CALMAC_LOCUS3706</name>
</gene>
<evidence type="ECO:0000313" key="2">
    <source>
        <dbReference type="EMBL" id="VEN39011.1"/>
    </source>
</evidence>
<name>A0A653BUM8_CALMS</name>
<reference evidence="2 3" key="1">
    <citation type="submission" date="2019-01" db="EMBL/GenBank/DDBJ databases">
        <authorList>
            <person name="Sayadi A."/>
        </authorList>
    </citation>
    <scope>NUCLEOTIDE SEQUENCE [LARGE SCALE GENOMIC DNA]</scope>
</reference>
<protein>
    <submittedName>
        <fullName evidence="2">Uncharacterized protein</fullName>
    </submittedName>
</protein>
<dbReference type="AlphaFoldDB" id="A0A653BUM8"/>
<dbReference type="Proteomes" id="UP000410492">
    <property type="component" value="Unassembled WGS sequence"/>
</dbReference>
<sequence length="70" mass="8325">MAYLQLGEACGHDILYFFYCFFSVIGILVAIFIYPEGTNRSSLDIFTELKNQPHIYRLDRNELIFRSQRR</sequence>
<accession>A0A653BUM8</accession>
<evidence type="ECO:0000256" key="1">
    <source>
        <dbReference type="SAM" id="Phobius"/>
    </source>
</evidence>
<keyword evidence="1" id="KW-1133">Transmembrane helix</keyword>